<dbReference type="AlphaFoldDB" id="A0A813CF22"/>
<feature type="compositionally biased region" description="Basic and acidic residues" evidence="2">
    <location>
        <begin position="1"/>
        <end position="11"/>
    </location>
</feature>
<dbReference type="InterPro" id="IPR002110">
    <property type="entry name" value="Ankyrin_rpt"/>
</dbReference>
<dbReference type="PROSITE" id="PS50088">
    <property type="entry name" value="ANK_REPEAT"/>
    <property type="match status" value="1"/>
</dbReference>
<gene>
    <name evidence="3" type="primary">Bard1</name>
    <name evidence="3" type="ORF">SNEC2469_LOCUS34766</name>
</gene>
<evidence type="ECO:0000313" key="4">
    <source>
        <dbReference type="Proteomes" id="UP000601435"/>
    </source>
</evidence>
<feature type="repeat" description="ANK" evidence="1">
    <location>
        <begin position="90"/>
        <end position="122"/>
    </location>
</feature>
<keyword evidence="4" id="KW-1185">Reference proteome</keyword>
<dbReference type="Gene3D" id="1.25.40.20">
    <property type="entry name" value="Ankyrin repeat-containing domain"/>
    <property type="match status" value="1"/>
</dbReference>
<proteinExistence type="predicted"/>
<keyword evidence="1" id="KW-0040">ANK repeat</keyword>
<dbReference type="Proteomes" id="UP000601435">
    <property type="component" value="Unassembled WGS sequence"/>
</dbReference>
<protein>
    <submittedName>
        <fullName evidence="3">Bard1 protein</fullName>
    </submittedName>
</protein>
<sequence>MSSSRSSDRGSRCGSQTAAAVDNKKRISSCHRATHDTANATETHRNNDNLVFELRIKTPPQTCAPHCESSCVCLLDLHNFLLQRKTDATTGETPLFEAASAANLRIVAALLLHGADSLHRTEHGAVAADVAEDPATRALLKRWDGQDSVPKSHLVQMLGKLTEADAKSVASRLKLEVGMEELKESQPESLAQIDAASPGVRYRVVYKKVAVRKEPNTKSQAWRQVPQGEIVEMFKWDDSHAWRRVRILAIREAEEGGGMQEVDGWMLIESPSIGVLLQEVSQGDDSDDDFAG</sequence>
<evidence type="ECO:0000313" key="3">
    <source>
        <dbReference type="EMBL" id="CAE7942706.1"/>
    </source>
</evidence>
<comment type="caution">
    <text evidence="3">The sequence shown here is derived from an EMBL/GenBank/DDBJ whole genome shotgun (WGS) entry which is preliminary data.</text>
</comment>
<dbReference type="InterPro" id="IPR036770">
    <property type="entry name" value="Ankyrin_rpt-contain_sf"/>
</dbReference>
<evidence type="ECO:0000256" key="2">
    <source>
        <dbReference type="SAM" id="MobiDB-lite"/>
    </source>
</evidence>
<accession>A0A813CF22</accession>
<organism evidence="3 4">
    <name type="scientific">Symbiodinium necroappetens</name>
    <dbReference type="NCBI Taxonomy" id="1628268"/>
    <lineage>
        <taxon>Eukaryota</taxon>
        <taxon>Sar</taxon>
        <taxon>Alveolata</taxon>
        <taxon>Dinophyceae</taxon>
        <taxon>Suessiales</taxon>
        <taxon>Symbiodiniaceae</taxon>
        <taxon>Symbiodinium</taxon>
    </lineage>
</organism>
<reference evidence="3" key="1">
    <citation type="submission" date="2021-02" db="EMBL/GenBank/DDBJ databases">
        <authorList>
            <person name="Dougan E. K."/>
            <person name="Rhodes N."/>
            <person name="Thang M."/>
            <person name="Chan C."/>
        </authorList>
    </citation>
    <scope>NUCLEOTIDE SEQUENCE</scope>
</reference>
<feature type="region of interest" description="Disordered" evidence="2">
    <location>
        <begin position="1"/>
        <end position="26"/>
    </location>
</feature>
<dbReference type="SUPFAM" id="SSF48403">
    <property type="entry name" value="Ankyrin repeat"/>
    <property type="match status" value="1"/>
</dbReference>
<evidence type="ECO:0000256" key="1">
    <source>
        <dbReference type="PROSITE-ProRule" id="PRU00023"/>
    </source>
</evidence>
<dbReference type="PROSITE" id="PS50297">
    <property type="entry name" value="ANK_REP_REGION"/>
    <property type="match status" value="1"/>
</dbReference>
<dbReference type="EMBL" id="CAJNJA010097497">
    <property type="protein sequence ID" value="CAE7942706.1"/>
    <property type="molecule type" value="Genomic_DNA"/>
</dbReference>
<name>A0A813CF22_9DINO</name>